<gene>
    <name evidence="2" type="ORF">J437_LFUL017747</name>
</gene>
<dbReference type="AlphaFoldDB" id="A0A8K0KSG1"/>
<dbReference type="Proteomes" id="UP000792457">
    <property type="component" value="Unassembled WGS sequence"/>
</dbReference>
<comment type="caution">
    <text evidence="2">The sequence shown here is derived from an EMBL/GenBank/DDBJ whole genome shotgun (WGS) entry which is preliminary data.</text>
</comment>
<dbReference type="EMBL" id="KZ310699">
    <property type="protein sequence ID" value="KAG8240012.1"/>
    <property type="molecule type" value="Genomic_DNA"/>
</dbReference>
<dbReference type="GO" id="GO:0032456">
    <property type="term" value="P:endocytic recycling"/>
    <property type="evidence" value="ECO:0007669"/>
    <property type="project" value="TreeGrafter"/>
</dbReference>
<dbReference type="GO" id="GO:0005829">
    <property type="term" value="C:cytosol"/>
    <property type="evidence" value="ECO:0007669"/>
    <property type="project" value="GOC"/>
</dbReference>
<dbReference type="GO" id="GO:0007041">
    <property type="term" value="P:lysosomal transport"/>
    <property type="evidence" value="ECO:0007669"/>
    <property type="project" value="TreeGrafter"/>
</dbReference>
<feature type="domain" description="Vps52 C-terminal" evidence="1">
    <location>
        <begin position="2"/>
        <end position="97"/>
    </location>
</feature>
<evidence type="ECO:0000259" key="1">
    <source>
        <dbReference type="Pfam" id="PF20655"/>
    </source>
</evidence>
<protein>
    <recommendedName>
        <fullName evidence="1">Vps52 C-terminal domain-containing protein</fullName>
    </recommendedName>
</protein>
<dbReference type="Pfam" id="PF20655">
    <property type="entry name" value="Vps52_C"/>
    <property type="match status" value="1"/>
</dbReference>
<dbReference type="GO" id="GO:0019905">
    <property type="term" value="F:syntaxin binding"/>
    <property type="evidence" value="ECO:0007669"/>
    <property type="project" value="TreeGrafter"/>
</dbReference>
<keyword evidence="3" id="KW-1185">Reference proteome</keyword>
<evidence type="ECO:0000313" key="3">
    <source>
        <dbReference type="Proteomes" id="UP000792457"/>
    </source>
</evidence>
<dbReference type="PANTHER" id="PTHR14190">
    <property type="entry name" value="SUPPRESSOR OF ACTIN MUTATIONS 2/VACUOLAR PROTEIN SORTING 52"/>
    <property type="match status" value="1"/>
</dbReference>
<proteinExistence type="predicted"/>
<dbReference type="OrthoDB" id="19482at2759"/>
<organism evidence="2 3">
    <name type="scientific">Ladona fulva</name>
    <name type="common">Scarce chaser dragonfly</name>
    <name type="synonym">Libellula fulva</name>
    <dbReference type="NCBI Taxonomy" id="123851"/>
    <lineage>
        <taxon>Eukaryota</taxon>
        <taxon>Metazoa</taxon>
        <taxon>Ecdysozoa</taxon>
        <taxon>Arthropoda</taxon>
        <taxon>Hexapoda</taxon>
        <taxon>Insecta</taxon>
        <taxon>Pterygota</taxon>
        <taxon>Palaeoptera</taxon>
        <taxon>Odonata</taxon>
        <taxon>Epiprocta</taxon>
        <taxon>Anisoptera</taxon>
        <taxon>Libelluloidea</taxon>
        <taxon>Libellulidae</taxon>
        <taxon>Ladona</taxon>
    </lineage>
</organism>
<dbReference type="GO" id="GO:0000938">
    <property type="term" value="C:GARP complex"/>
    <property type="evidence" value="ECO:0007669"/>
    <property type="project" value="TreeGrafter"/>
</dbReference>
<evidence type="ECO:0000313" key="2">
    <source>
        <dbReference type="EMBL" id="KAG8240012.1"/>
    </source>
</evidence>
<dbReference type="GO" id="GO:0042147">
    <property type="term" value="P:retrograde transport, endosome to Golgi"/>
    <property type="evidence" value="ECO:0007669"/>
    <property type="project" value="TreeGrafter"/>
</dbReference>
<dbReference type="InterPro" id="IPR048361">
    <property type="entry name" value="Vps52_C"/>
</dbReference>
<name>A0A8K0KSG1_LADFU</name>
<accession>A0A8K0KSG1</accession>
<reference evidence="2" key="2">
    <citation type="submission" date="2017-10" db="EMBL/GenBank/DDBJ databases">
        <title>Ladona fulva Genome sequencing and assembly.</title>
        <authorList>
            <person name="Murali S."/>
            <person name="Richards S."/>
            <person name="Bandaranaike D."/>
            <person name="Bellair M."/>
            <person name="Blankenburg K."/>
            <person name="Chao H."/>
            <person name="Dinh H."/>
            <person name="Doddapaneni H."/>
            <person name="Dugan-Rocha S."/>
            <person name="Elkadiri S."/>
            <person name="Gnanaolivu R."/>
            <person name="Hernandez B."/>
            <person name="Skinner E."/>
            <person name="Javaid M."/>
            <person name="Lee S."/>
            <person name="Li M."/>
            <person name="Ming W."/>
            <person name="Munidasa M."/>
            <person name="Muniz J."/>
            <person name="Nguyen L."/>
            <person name="Hughes D."/>
            <person name="Osuji N."/>
            <person name="Pu L.-L."/>
            <person name="Puazo M."/>
            <person name="Qu C."/>
            <person name="Quiroz J."/>
            <person name="Raj R."/>
            <person name="Weissenberger G."/>
            <person name="Xin Y."/>
            <person name="Zou X."/>
            <person name="Han Y."/>
            <person name="Worley K."/>
            <person name="Muzny D."/>
            <person name="Gibbs R."/>
        </authorList>
    </citation>
    <scope>NUCLEOTIDE SEQUENCE</scope>
    <source>
        <strain evidence="2">Sampled in the wild</strain>
    </source>
</reference>
<reference evidence="2" key="1">
    <citation type="submission" date="2013-04" db="EMBL/GenBank/DDBJ databases">
        <authorList>
            <person name="Qu J."/>
            <person name="Murali S.C."/>
            <person name="Bandaranaike D."/>
            <person name="Bellair M."/>
            <person name="Blankenburg K."/>
            <person name="Chao H."/>
            <person name="Dinh H."/>
            <person name="Doddapaneni H."/>
            <person name="Downs B."/>
            <person name="Dugan-Rocha S."/>
            <person name="Elkadiri S."/>
            <person name="Gnanaolivu R.D."/>
            <person name="Hernandez B."/>
            <person name="Javaid M."/>
            <person name="Jayaseelan J.C."/>
            <person name="Lee S."/>
            <person name="Li M."/>
            <person name="Ming W."/>
            <person name="Munidasa M."/>
            <person name="Muniz J."/>
            <person name="Nguyen L."/>
            <person name="Ongeri F."/>
            <person name="Osuji N."/>
            <person name="Pu L.-L."/>
            <person name="Puazo M."/>
            <person name="Qu C."/>
            <person name="Quiroz J."/>
            <person name="Raj R."/>
            <person name="Weissenberger G."/>
            <person name="Xin Y."/>
            <person name="Zou X."/>
            <person name="Han Y."/>
            <person name="Richards S."/>
            <person name="Worley K."/>
            <person name="Muzny D."/>
            <person name="Gibbs R."/>
        </authorList>
    </citation>
    <scope>NUCLEOTIDE SEQUENCE</scope>
    <source>
        <strain evidence="2">Sampled in the wild</strain>
    </source>
</reference>
<sequence>MITRRYAEFSSALIGLSENFPSELTKSMLADLRELRDEVQCFMLKMASVFPNREEQNIFLINNYDMVLGVLMEWTREDSSEVESFQRLLNQQSIEYVKGILDPHFGEFIQFVLRAEEFQTEGKLDQLRNLEVFLMSCEQFKSRWKAVQLARYFNDNWKSALESLKEKVQGIFPSLERESVIHQMALSRVIEYHFRFQRLFPSVARDRLTNSHHILVEMKRYNPSF</sequence>
<dbReference type="PANTHER" id="PTHR14190:SF7">
    <property type="entry name" value="VACUOLAR PROTEIN SORTING-ASSOCIATED PROTEIN 52 HOMOLOG"/>
    <property type="match status" value="1"/>
</dbReference>
<dbReference type="GO" id="GO:0006896">
    <property type="term" value="P:Golgi to vacuole transport"/>
    <property type="evidence" value="ECO:0007669"/>
    <property type="project" value="TreeGrafter"/>
</dbReference>
<dbReference type="InterPro" id="IPR007258">
    <property type="entry name" value="Vps52"/>
</dbReference>